<evidence type="ECO:0000256" key="1">
    <source>
        <dbReference type="ARBA" id="ARBA00005968"/>
    </source>
</evidence>
<sequence>MMGIPLSVVFCFFFFSFEFRPTVIELGEVDLNCPSNCQIHNTNFFGTDRQIIRRGQAFSFYAHFQNREWDDAVDQAVFTVETGSHSQTLSSLSQSFAGLRPCESNETKCTFPMGRCLDQTCWSASYKVHQPKCINISMFPPSSACIGRYILNMQITSCGHTYQRCLGDFYVLFNPWCADDPVYMDNQAHREEYVLNEHGLLYEGVHKHITCRPWHFGQFEEGILDICLKILDMGASYHQGSDRDRCWRNDPVHVSMVVNHMICSHTTNSIMKLPENNDYLKGTKPFSWNGSVPILQQWYKGRCRPVRYGYCGPLASVMCTVMRCLGIPSRVVTNFCFPCSVENPLGINEIFDCTGKNLCGKDKLWRYHCWNESWMARRDLNQCCGDWQCLDPTPLETGRGSACSGPTWVRSIREGELDLDYDGHHMFSRVNSNYVGWLSQNNGKRTKFFCDAWPCGQRLITKSVGSELFEDITGAYKYELGSVKNKEAYYRAYRRIHPGYCNASNCHIDRELSSLQNPFLSDSGINMRFKMANCPMYGEDVQLHWLLENLRSENKNLRFNLSAQIVTYSGCPMDQFWKDTVTVTLGPREVKKIPLCISYSQYGPHLCDHNIMKLVAVSDPECGEVLMVSRDIVVNRPPVIVKLLSQPRLKVPCTAEISFCNPLQEDMKNCVMTLEGCGLFKEPMTIDLGMLASNQQARTIVEFTPYRLGSHRLLANLGCHKFSYCKGCAKAEVCSPVGQNSAPTASQNGSLPVCENGSVPTNSSGPAPVVDPGFNSMCEYICIPVCNPNCSAGGQPVYDFVYLPAGHPLCNSICNQGFNPSVNPGFEVGGDPGFRVICETVPPATCAPMPSSAYGSMPAPTSNPVCAPMPHVVFETGSAPAQQAGGGAGPMSYSVSVPANNAVSALLSHFMVGSSPAVATQAVPTHMAAPSSHPVCTPVVHTVGSPMTPPAPVVVPGASISHVVLGSAPSPTAQAPCGPTANLPSQPLSAPTPHGMCSPAPRPVGPPAAHSLCSPSPRPVGPPASHSLCSPTSVSLGAAGSRPSSSPAACPEDSLAACPPCPPAPRPLAAGTARSLCTPVSRSLSMVVGTSGSRSVCGPQWGPSRNTTTRLGSQSTWTSTSHSAWSSTGRLSYSPLSRTAYGTLTRPPYSSLSRSSYTLSRSAYNTLPRSTSPSPYATLPRSGSRPTSSSTLAHTGSRTPWSPSRSTLTYFKRKYL</sequence>
<dbReference type="FunFam" id="3.90.260.10:FF:000004">
    <property type="entry name" value="Protein-glutamine gamma-glutamyltransferase 5"/>
    <property type="match status" value="1"/>
</dbReference>
<dbReference type="InParanoid" id="A0A2I0MW59"/>
<dbReference type="PANTHER" id="PTHR11590:SF75">
    <property type="entry name" value="TRANSGLUTAMINASE-LIKE DOMAIN-CONTAINING PROTEIN"/>
    <property type="match status" value="1"/>
</dbReference>
<feature type="chain" id="PRO_5014125202" description="Transglutaminase-like domain-containing protein" evidence="3">
    <location>
        <begin position="25"/>
        <end position="1216"/>
    </location>
</feature>
<dbReference type="Pfam" id="PF01841">
    <property type="entry name" value="Transglut_core"/>
    <property type="match status" value="1"/>
</dbReference>
<keyword evidence="3" id="KW-0732">Signal</keyword>
<organism evidence="5 6">
    <name type="scientific">Columba livia</name>
    <name type="common">Rock dove</name>
    <dbReference type="NCBI Taxonomy" id="8932"/>
    <lineage>
        <taxon>Eukaryota</taxon>
        <taxon>Metazoa</taxon>
        <taxon>Chordata</taxon>
        <taxon>Craniata</taxon>
        <taxon>Vertebrata</taxon>
        <taxon>Euteleostomi</taxon>
        <taxon>Archelosauria</taxon>
        <taxon>Archosauria</taxon>
        <taxon>Dinosauria</taxon>
        <taxon>Saurischia</taxon>
        <taxon>Theropoda</taxon>
        <taxon>Coelurosauria</taxon>
        <taxon>Aves</taxon>
        <taxon>Neognathae</taxon>
        <taxon>Neoaves</taxon>
        <taxon>Columbimorphae</taxon>
        <taxon>Columbiformes</taxon>
        <taxon>Columbidae</taxon>
        <taxon>Columba</taxon>
    </lineage>
</organism>
<feature type="compositionally biased region" description="Polar residues" evidence="2">
    <location>
        <begin position="1193"/>
        <end position="1204"/>
    </location>
</feature>
<reference evidence="5 6" key="1">
    <citation type="journal article" date="2013" name="Science">
        <title>Genomic diversity and evolution of the head crest in the rock pigeon.</title>
        <authorList>
            <person name="Shapiro M.D."/>
            <person name="Kronenberg Z."/>
            <person name="Li C."/>
            <person name="Domyan E.T."/>
            <person name="Pan H."/>
            <person name="Campbell M."/>
            <person name="Tan H."/>
            <person name="Huff C.D."/>
            <person name="Hu H."/>
            <person name="Vickrey A.I."/>
            <person name="Nielsen S.C."/>
            <person name="Stringham S.A."/>
            <person name="Hu H."/>
            <person name="Willerslev E."/>
            <person name="Gilbert M.T."/>
            <person name="Yandell M."/>
            <person name="Zhang G."/>
            <person name="Wang J."/>
        </authorList>
    </citation>
    <scope>NUCLEOTIDE SEQUENCE [LARGE SCALE GENOMIC DNA]</scope>
    <source>
        <tissue evidence="5">Blood</tissue>
    </source>
</reference>
<dbReference type="InterPro" id="IPR038765">
    <property type="entry name" value="Papain-like_cys_pep_sf"/>
</dbReference>
<evidence type="ECO:0000256" key="3">
    <source>
        <dbReference type="SAM" id="SignalP"/>
    </source>
</evidence>
<feature type="compositionally biased region" description="Low complexity" evidence="2">
    <location>
        <begin position="1179"/>
        <end position="1192"/>
    </location>
</feature>
<dbReference type="GO" id="GO:0003810">
    <property type="term" value="F:protein-glutamine gamma-glutamyltransferase activity"/>
    <property type="evidence" value="ECO:0007669"/>
    <property type="project" value="InterPro"/>
</dbReference>
<dbReference type="EMBL" id="AKCR02000001">
    <property type="protein sequence ID" value="PKK33919.1"/>
    <property type="molecule type" value="Genomic_DNA"/>
</dbReference>
<gene>
    <name evidence="5" type="ORF">A306_00000013</name>
</gene>
<dbReference type="SMART" id="SM00460">
    <property type="entry name" value="TGc"/>
    <property type="match status" value="1"/>
</dbReference>
<dbReference type="SUPFAM" id="SSF54001">
    <property type="entry name" value="Cysteine proteinases"/>
    <property type="match status" value="1"/>
</dbReference>
<dbReference type="InterPro" id="IPR036238">
    <property type="entry name" value="Transglutaminase_C_sf"/>
</dbReference>
<dbReference type="STRING" id="8932.A0A2I0MW59"/>
<dbReference type="InterPro" id="IPR008958">
    <property type="entry name" value="Transglutaminase_C"/>
</dbReference>
<dbReference type="InterPro" id="IPR013783">
    <property type="entry name" value="Ig-like_fold"/>
</dbReference>
<evidence type="ECO:0000313" key="6">
    <source>
        <dbReference type="Proteomes" id="UP000053872"/>
    </source>
</evidence>
<feature type="signal peptide" evidence="3">
    <location>
        <begin position="1"/>
        <end position="24"/>
    </location>
</feature>
<dbReference type="Pfam" id="PF00868">
    <property type="entry name" value="Transglut_N"/>
    <property type="match status" value="1"/>
</dbReference>
<feature type="compositionally biased region" description="Low complexity" evidence="2">
    <location>
        <begin position="1113"/>
        <end position="1128"/>
    </location>
</feature>
<feature type="region of interest" description="Disordered" evidence="2">
    <location>
        <begin position="1092"/>
        <end position="1130"/>
    </location>
</feature>
<name>A0A2I0MW59_COLLI</name>
<comment type="similarity">
    <text evidence="1">Belongs to the transglutaminase superfamily. Transglutaminase family.</text>
</comment>
<evidence type="ECO:0000313" key="5">
    <source>
        <dbReference type="EMBL" id="PKK33919.1"/>
    </source>
</evidence>
<proteinExistence type="inferred from homology"/>
<dbReference type="Pfam" id="PF00927">
    <property type="entry name" value="Transglut_C"/>
    <property type="match status" value="2"/>
</dbReference>
<feature type="compositionally biased region" description="Low complexity" evidence="2">
    <location>
        <begin position="1037"/>
        <end position="1049"/>
    </location>
</feature>
<feature type="region of interest" description="Disordered" evidence="2">
    <location>
        <begin position="1163"/>
        <end position="1204"/>
    </location>
</feature>
<evidence type="ECO:0000259" key="4">
    <source>
        <dbReference type="SMART" id="SM00460"/>
    </source>
</evidence>
<dbReference type="SUPFAM" id="SSF49309">
    <property type="entry name" value="Transglutaminase, two C-terminal domains"/>
    <property type="match status" value="2"/>
</dbReference>
<dbReference type="InterPro" id="IPR001102">
    <property type="entry name" value="Transglutaminase_N"/>
</dbReference>
<protein>
    <recommendedName>
        <fullName evidence="4">Transglutaminase-like domain-containing protein</fullName>
    </recommendedName>
</protein>
<dbReference type="Proteomes" id="UP000053872">
    <property type="component" value="Unassembled WGS sequence"/>
</dbReference>
<comment type="caution">
    <text evidence="5">The sequence shown here is derived from an EMBL/GenBank/DDBJ whole genome shotgun (WGS) entry which is preliminary data.</text>
</comment>
<dbReference type="Gene3D" id="2.60.40.10">
    <property type="entry name" value="Immunoglobulins"/>
    <property type="match status" value="3"/>
</dbReference>
<feature type="domain" description="Transglutaminase-like" evidence="4">
    <location>
        <begin position="303"/>
        <end position="394"/>
    </location>
</feature>
<keyword evidence="6" id="KW-1185">Reference proteome</keyword>
<dbReference type="SUPFAM" id="SSF81296">
    <property type="entry name" value="E set domains"/>
    <property type="match status" value="1"/>
</dbReference>
<dbReference type="InterPro" id="IPR014756">
    <property type="entry name" value="Ig_E-set"/>
</dbReference>
<accession>A0A2I0MW59</accession>
<evidence type="ECO:0000256" key="2">
    <source>
        <dbReference type="SAM" id="MobiDB-lite"/>
    </source>
</evidence>
<feature type="compositionally biased region" description="Polar residues" evidence="2">
    <location>
        <begin position="1163"/>
        <end position="1175"/>
    </location>
</feature>
<dbReference type="InterPro" id="IPR036985">
    <property type="entry name" value="Transglutaminase-like_sf"/>
</dbReference>
<dbReference type="FunFam" id="2.60.40.10:FF:000090">
    <property type="entry name" value="Protein-glutamine gamma-glutamyltransferase 2"/>
    <property type="match status" value="1"/>
</dbReference>
<dbReference type="PANTHER" id="PTHR11590">
    <property type="entry name" value="PROTEIN-GLUTAMINE GAMMA-GLUTAMYLTRANSFERASE"/>
    <property type="match status" value="1"/>
</dbReference>
<feature type="region of interest" description="Disordered" evidence="2">
    <location>
        <begin position="971"/>
        <end position="1049"/>
    </location>
</feature>
<dbReference type="InterPro" id="IPR002931">
    <property type="entry name" value="Transglutaminase-like"/>
</dbReference>
<dbReference type="Gene3D" id="3.90.260.10">
    <property type="entry name" value="Transglutaminase-like"/>
    <property type="match status" value="1"/>
</dbReference>
<dbReference type="AlphaFoldDB" id="A0A2I0MW59"/>
<feature type="compositionally biased region" description="Polar residues" evidence="2">
    <location>
        <begin position="1103"/>
        <end position="1112"/>
    </location>
</feature>
<dbReference type="FunFam" id="2.60.40.10:FF:001971">
    <property type="entry name" value="Protein-glutamine gamma-glutamyltransferase 5"/>
    <property type="match status" value="1"/>
</dbReference>
<dbReference type="InterPro" id="IPR050779">
    <property type="entry name" value="Transglutaminase"/>
</dbReference>